<sequence length="217" mass="24656">MEVHAPEHPIHTWREFLRHILIVTVGILIALSLEGLVEWRHHRTLAREARENILREITANQRTLKKVLESRERGEQETRAILTYLENRDAAKSRPSELNFSLYTVNAASWNSAQATGALAYMDFDEVQVFAAIYDAQQHFTLIQQQVFRDSMLVGAAPNLEKAGPEELADWRLRVKTRQASFQAELQMAAALDQAYQTVLKDDTGRAATEDNEAASN</sequence>
<keyword evidence="3" id="KW-1185">Reference proteome</keyword>
<dbReference type="AlphaFoldDB" id="B1ZNU0"/>
<keyword evidence="1" id="KW-0472">Membrane</keyword>
<dbReference type="KEGG" id="ote:Oter_2177"/>
<protein>
    <recommendedName>
        <fullName evidence="4">Transmembrane protein</fullName>
    </recommendedName>
</protein>
<feature type="transmembrane region" description="Helical" evidence="1">
    <location>
        <begin position="16"/>
        <end position="37"/>
    </location>
</feature>
<proteinExistence type="predicted"/>
<accession>B1ZNU0</accession>
<keyword evidence="1" id="KW-1133">Transmembrane helix</keyword>
<evidence type="ECO:0000256" key="1">
    <source>
        <dbReference type="SAM" id="Phobius"/>
    </source>
</evidence>
<evidence type="ECO:0008006" key="4">
    <source>
        <dbReference type="Google" id="ProtNLM"/>
    </source>
</evidence>
<dbReference type="Proteomes" id="UP000007013">
    <property type="component" value="Chromosome"/>
</dbReference>
<gene>
    <name evidence="2" type="ordered locus">Oter_2177</name>
</gene>
<evidence type="ECO:0000313" key="3">
    <source>
        <dbReference type="Proteomes" id="UP000007013"/>
    </source>
</evidence>
<keyword evidence="1" id="KW-0812">Transmembrane</keyword>
<name>B1ZNU0_OPITP</name>
<reference evidence="2 3" key="1">
    <citation type="journal article" date="2011" name="J. Bacteriol.">
        <title>Genome sequence of the verrucomicrobium Opitutus terrae PB90-1, an abundant inhabitant of rice paddy soil ecosystems.</title>
        <authorList>
            <person name="van Passel M.W."/>
            <person name="Kant R."/>
            <person name="Palva A."/>
            <person name="Copeland A."/>
            <person name="Lucas S."/>
            <person name="Lapidus A."/>
            <person name="Glavina del Rio T."/>
            <person name="Pitluck S."/>
            <person name="Goltsman E."/>
            <person name="Clum A."/>
            <person name="Sun H."/>
            <person name="Schmutz J."/>
            <person name="Larimer F.W."/>
            <person name="Land M.L."/>
            <person name="Hauser L."/>
            <person name="Kyrpides N."/>
            <person name="Mikhailova N."/>
            <person name="Richardson P.P."/>
            <person name="Janssen P.H."/>
            <person name="de Vos W.M."/>
            <person name="Smidt H."/>
        </authorList>
    </citation>
    <scope>NUCLEOTIDE SEQUENCE [LARGE SCALE GENOMIC DNA]</scope>
    <source>
        <strain evidence="3">DSM 11246 / JCM 15787 / PB90-1</strain>
    </source>
</reference>
<organism evidence="2 3">
    <name type="scientific">Opitutus terrae (strain DSM 11246 / JCM 15787 / PB90-1)</name>
    <dbReference type="NCBI Taxonomy" id="452637"/>
    <lineage>
        <taxon>Bacteria</taxon>
        <taxon>Pseudomonadati</taxon>
        <taxon>Verrucomicrobiota</taxon>
        <taxon>Opitutia</taxon>
        <taxon>Opitutales</taxon>
        <taxon>Opitutaceae</taxon>
        <taxon>Opitutus</taxon>
    </lineage>
</organism>
<evidence type="ECO:0000313" key="2">
    <source>
        <dbReference type="EMBL" id="ACB75460.1"/>
    </source>
</evidence>
<dbReference type="HOGENOM" id="CLU_1223306_0_0_0"/>
<dbReference type="EMBL" id="CP001032">
    <property type="protein sequence ID" value="ACB75460.1"/>
    <property type="molecule type" value="Genomic_DNA"/>
</dbReference>